<accession>A0A219A0F7</accession>
<dbReference type="AlphaFoldDB" id="A0A219A0F7"/>
<reference evidence="6 11" key="1">
    <citation type="submission" date="2019-11" db="EMBL/GenBank/DDBJ databases">
        <title>Epiphytic Pseudomonas syringae from cherry orchards.</title>
        <authorList>
            <person name="Hulin M.T."/>
        </authorList>
    </citation>
    <scope>NUCLEOTIDE SEQUENCE [LARGE SCALE GENOMIC DNA]</scope>
    <source>
        <strain evidence="6 11">PA-6-3B</strain>
    </source>
</reference>
<proteinExistence type="predicted"/>
<dbReference type="GO" id="GO:0003700">
    <property type="term" value="F:DNA-binding transcription factor activity"/>
    <property type="evidence" value="ECO:0007669"/>
    <property type="project" value="TreeGrafter"/>
</dbReference>
<keyword evidence="11" id="KW-1185">Reference proteome</keyword>
<dbReference type="PROSITE" id="PS50977">
    <property type="entry name" value="HTH_TETR_2"/>
    <property type="match status" value="1"/>
</dbReference>
<evidence type="ECO:0000256" key="4">
    <source>
        <dbReference type="PROSITE-ProRule" id="PRU00335"/>
    </source>
</evidence>
<dbReference type="EMBL" id="WKDU01000014">
    <property type="protein sequence ID" value="MCF5153760.1"/>
    <property type="molecule type" value="Genomic_DNA"/>
</dbReference>
<name>A0A219A0F7_9PSED</name>
<dbReference type="InterPro" id="IPR039536">
    <property type="entry name" value="TetR_C_Proteobacteria"/>
</dbReference>
<dbReference type="EMBL" id="JAAQYH010000003">
    <property type="protein sequence ID" value="NNA72226.1"/>
    <property type="molecule type" value="Genomic_DNA"/>
</dbReference>
<dbReference type="Proteomes" id="UP000586252">
    <property type="component" value="Unassembled WGS sequence"/>
</dbReference>
<sequence length="206" mass="22174">MQTPTPRQAAKRQSILQAATDMFLAEGYSGVSVDGIIANIGGSKRTLYAYFGGKEGLFAAIIEQLCAENVSPLTHMTLAQKPLQEALTTIARVFLDVVLSPRTLALHRLIVSEALRAPEAAKSFFEAAPATAYSCLADYFTWAEEAGLVMPGNPQTRAKIFLDALTGDMQLRCLLGLSSCPGKAAREHLISETTAIFINGLSTDRH</sequence>
<feature type="DNA-binding region" description="H-T-H motif" evidence="4">
    <location>
        <begin position="32"/>
        <end position="51"/>
    </location>
</feature>
<dbReference type="GO" id="GO:0000976">
    <property type="term" value="F:transcription cis-regulatory region binding"/>
    <property type="evidence" value="ECO:0007669"/>
    <property type="project" value="TreeGrafter"/>
</dbReference>
<evidence type="ECO:0000256" key="1">
    <source>
        <dbReference type="ARBA" id="ARBA00023015"/>
    </source>
</evidence>
<dbReference type="FunFam" id="1.10.10.60:FF:000141">
    <property type="entry name" value="TetR family transcriptional regulator"/>
    <property type="match status" value="1"/>
</dbReference>
<evidence type="ECO:0000256" key="3">
    <source>
        <dbReference type="ARBA" id="ARBA00023163"/>
    </source>
</evidence>
<organism evidence="7 9">
    <name type="scientific">Pseudomonas lactis</name>
    <dbReference type="NCBI Taxonomy" id="1615674"/>
    <lineage>
        <taxon>Bacteria</taxon>
        <taxon>Pseudomonadati</taxon>
        <taxon>Pseudomonadota</taxon>
        <taxon>Gammaproteobacteria</taxon>
        <taxon>Pseudomonadales</taxon>
        <taxon>Pseudomonadaceae</taxon>
        <taxon>Pseudomonas</taxon>
    </lineage>
</organism>
<dbReference type="InterPro" id="IPR036271">
    <property type="entry name" value="Tet_transcr_reg_TetR-rel_C_sf"/>
</dbReference>
<dbReference type="Pfam" id="PF14246">
    <property type="entry name" value="TetR_C_7"/>
    <property type="match status" value="1"/>
</dbReference>
<evidence type="ECO:0000313" key="10">
    <source>
        <dbReference type="Proteomes" id="UP000586252"/>
    </source>
</evidence>
<evidence type="ECO:0000313" key="9">
    <source>
        <dbReference type="Proteomes" id="UP000535954"/>
    </source>
</evidence>
<dbReference type="InterPro" id="IPR009057">
    <property type="entry name" value="Homeodomain-like_sf"/>
</dbReference>
<dbReference type="RefSeq" id="WP_014718568.1">
    <property type="nucleotide sequence ID" value="NZ_BQIH01000013.1"/>
</dbReference>
<reference evidence="9 10" key="2">
    <citation type="journal article" date="2020" name="Front. Microbiol.">
        <title>Genetic Organization of the aprX-lipA2 Operon Affects the Proteolytic Potential of Pseudomonas Species in Milk.</title>
        <authorList>
            <person name="Maier C."/>
            <person name="Huptas C."/>
            <person name="von Neubeck M."/>
            <person name="Scherer S."/>
            <person name="Wenning M."/>
            <person name="Lucking G."/>
        </authorList>
    </citation>
    <scope>NUCLEOTIDE SEQUENCE [LARGE SCALE GENOMIC DNA]</scope>
    <source>
        <strain evidence="8 10">WS 5404</strain>
        <strain evidence="7 9">WS 5405</strain>
    </source>
</reference>
<gene>
    <name evidence="6" type="ORF">GIW47_14160</name>
    <name evidence="7" type="ORF">HBO13_06175</name>
    <name evidence="8" type="ORF">HBO30_26115</name>
</gene>
<dbReference type="PRINTS" id="PR00455">
    <property type="entry name" value="HTHTETR"/>
</dbReference>
<evidence type="ECO:0000313" key="7">
    <source>
        <dbReference type="EMBL" id="NNA72226.1"/>
    </source>
</evidence>
<dbReference type="Proteomes" id="UP000814074">
    <property type="component" value="Unassembled WGS sequence"/>
</dbReference>
<dbReference type="EMBL" id="JAAQYI010000015">
    <property type="protein sequence ID" value="NNA82196.1"/>
    <property type="molecule type" value="Genomic_DNA"/>
</dbReference>
<dbReference type="Gene3D" id="1.10.357.10">
    <property type="entry name" value="Tetracycline Repressor, domain 2"/>
    <property type="match status" value="1"/>
</dbReference>
<dbReference type="Gene3D" id="1.10.10.60">
    <property type="entry name" value="Homeodomain-like"/>
    <property type="match status" value="1"/>
</dbReference>
<evidence type="ECO:0000259" key="5">
    <source>
        <dbReference type="PROSITE" id="PS50977"/>
    </source>
</evidence>
<protein>
    <submittedName>
        <fullName evidence="6">TetR family transcriptional regulator</fullName>
    </submittedName>
    <submittedName>
        <fullName evidence="7">TetR/AcrR family transcriptional regulator</fullName>
    </submittedName>
</protein>
<evidence type="ECO:0000313" key="8">
    <source>
        <dbReference type="EMBL" id="NNA82196.1"/>
    </source>
</evidence>
<dbReference type="InterPro" id="IPR050109">
    <property type="entry name" value="HTH-type_TetR-like_transc_reg"/>
</dbReference>
<evidence type="ECO:0000313" key="11">
    <source>
        <dbReference type="Proteomes" id="UP000814074"/>
    </source>
</evidence>
<dbReference type="PANTHER" id="PTHR30055">
    <property type="entry name" value="HTH-TYPE TRANSCRIPTIONAL REGULATOR RUTR"/>
    <property type="match status" value="1"/>
</dbReference>
<dbReference type="PANTHER" id="PTHR30055:SF146">
    <property type="entry name" value="HTH-TYPE TRANSCRIPTIONAL DUAL REGULATOR CECR"/>
    <property type="match status" value="1"/>
</dbReference>
<comment type="caution">
    <text evidence="7">The sequence shown here is derived from an EMBL/GenBank/DDBJ whole genome shotgun (WGS) entry which is preliminary data.</text>
</comment>
<keyword evidence="3" id="KW-0804">Transcription</keyword>
<evidence type="ECO:0000256" key="2">
    <source>
        <dbReference type="ARBA" id="ARBA00023125"/>
    </source>
</evidence>
<evidence type="ECO:0000313" key="6">
    <source>
        <dbReference type="EMBL" id="MCF5153760.1"/>
    </source>
</evidence>
<dbReference type="GeneID" id="45735269"/>
<keyword evidence="2 4" id="KW-0238">DNA-binding</keyword>
<dbReference type="Proteomes" id="UP000535954">
    <property type="component" value="Unassembled WGS sequence"/>
</dbReference>
<dbReference type="InterPro" id="IPR001647">
    <property type="entry name" value="HTH_TetR"/>
</dbReference>
<dbReference type="Pfam" id="PF00440">
    <property type="entry name" value="TetR_N"/>
    <property type="match status" value="1"/>
</dbReference>
<keyword evidence="1" id="KW-0805">Transcription regulation</keyword>
<feature type="domain" description="HTH tetR-type" evidence="5">
    <location>
        <begin position="9"/>
        <end position="69"/>
    </location>
</feature>
<dbReference type="SUPFAM" id="SSF46689">
    <property type="entry name" value="Homeodomain-like"/>
    <property type="match status" value="1"/>
</dbReference>
<dbReference type="SUPFAM" id="SSF48498">
    <property type="entry name" value="Tetracyclin repressor-like, C-terminal domain"/>
    <property type="match status" value="1"/>
</dbReference>